<comment type="catalytic activity">
    <reaction evidence="8">
        <text>oxaloacetate = enol-oxaloacetate</text>
        <dbReference type="Rhea" id="RHEA:16021"/>
        <dbReference type="ChEBI" id="CHEBI:16452"/>
        <dbReference type="ChEBI" id="CHEBI:17479"/>
        <dbReference type="EC" id="5.3.2.2"/>
    </reaction>
    <physiologicalReaction direction="right-to-left" evidence="8">
        <dbReference type="Rhea" id="RHEA:16023"/>
    </physiologicalReaction>
</comment>
<comment type="catalytic activity">
    <reaction evidence="12">
        <text>3-fumarylpyruvate + H2O = fumarate + pyruvate + H(+)</text>
        <dbReference type="Rhea" id="RHEA:26168"/>
        <dbReference type="ChEBI" id="CHEBI:15361"/>
        <dbReference type="ChEBI" id="CHEBI:15377"/>
        <dbReference type="ChEBI" id="CHEBI:15378"/>
        <dbReference type="ChEBI" id="CHEBI:16854"/>
        <dbReference type="ChEBI" id="CHEBI:29806"/>
    </reaction>
</comment>
<dbReference type="InterPro" id="IPR011234">
    <property type="entry name" value="Fumarylacetoacetase-like_C"/>
</dbReference>
<comment type="catalytic activity">
    <reaction evidence="14">
        <text>acetylpyruvate + H2O = acetate + pyruvate + H(+)</text>
        <dbReference type="Rhea" id="RHEA:16097"/>
        <dbReference type="ChEBI" id="CHEBI:15360"/>
        <dbReference type="ChEBI" id="CHEBI:15361"/>
        <dbReference type="ChEBI" id="CHEBI:15377"/>
        <dbReference type="ChEBI" id="CHEBI:15378"/>
        <dbReference type="ChEBI" id="CHEBI:30089"/>
    </reaction>
</comment>
<evidence type="ECO:0000256" key="14">
    <source>
        <dbReference type="ARBA" id="ARBA00048846"/>
    </source>
</evidence>
<evidence type="ECO:0000259" key="15">
    <source>
        <dbReference type="Pfam" id="PF01557"/>
    </source>
</evidence>
<dbReference type="GO" id="GO:0018773">
    <property type="term" value="F:acetylpyruvate hydrolase activity"/>
    <property type="evidence" value="ECO:0007669"/>
    <property type="project" value="TreeGrafter"/>
</dbReference>
<dbReference type="EC" id="5.3.2.2" evidence="9"/>
<evidence type="ECO:0000256" key="13">
    <source>
        <dbReference type="ARBA" id="ARBA00047973"/>
    </source>
</evidence>
<accession>A0A915J9D3</accession>
<feature type="domain" description="Fumarylacetoacetase-like C-terminal" evidence="15">
    <location>
        <begin position="21"/>
        <end position="215"/>
    </location>
</feature>
<dbReference type="OMA" id="NCRKVIC"/>
<evidence type="ECO:0000256" key="10">
    <source>
        <dbReference type="ARBA" id="ARBA00044980"/>
    </source>
</evidence>
<dbReference type="GO" id="GO:0019752">
    <property type="term" value="P:carboxylic acid metabolic process"/>
    <property type="evidence" value="ECO:0007669"/>
    <property type="project" value="UniProtKB-ARBA"/>
</dbReference>
<reference evidence="17" key="1">
    <citation type="submission" date="2022-11" db="UniProtKB">
        <authorList>
            <consortium name="WormBaseParasite"/>
        </authorList>
    </citation>
    <scope>IDENTIFICATION</scope>
</reference>
<evidence type="ECO:0000256" key="11">
    <source>
        <dbReference type="ARBA" id="ARBA00047858"/>
    </source>
</evidence>
<evidence type="ECO:0000256" key="5">
    <source>
        <dbReference type="ARBA" id="ARBA00039040"/>
    </source>
</evidence>
<dbReference type="GO" id="GO:0008948">
    <property type="term" value="F:oxaloacetate decarboxylase activity"/>
    <property type="evidence" value="ECO:0007669"/>
    <property type="project" value="UniProtKB-EC"/>
</dbReference>
<dbReference type="GO" id="GO:0047621">
    <property type="term" value="F:acylpyruvate hydrolase activity"/>
    <property type="evidence" value="ECO:0007669"/>
    <property type="project" value="UniProtKB-EC"/>
</dbReference>
<dbReference type="Gene3D" id="3.90.850.10">
    <property type="entry name" value="Fumarylacetoacetase-like, C-terminal domain"/>
    <property type="match status" value="1"/>
</dbReference>
<dbReference type="GO" id="GO:0046872">
    <property type="term" value="F:metal ion binding"/>
    <property type="evidence" value="ECO:0007669"/>
    <property type="project" value="UniProtKB-KW"/>
</dbReference>
<keyword evidence="3" id="KW-0479">Metal-binding</keyword>
<organism evidence="16 17">
    <name type="scientific">Romanomermis culicivorax</name>
    <name type="common">Nematode worm</name>
    <dbReference type="NCBI Taxonomy" id="13658"/>
    <lineage>
        <taxon>Eukaryota</taxon>
        <taxon>Metazoa</taxon>
        <taxon>Ecdysozoa</taxon>
        <taxon>Nematoda</taxon>
        <taxon>Enoplea</taxon>
        <taxon>Dorylaimia</taxon>
        <taxon>Mermithida</taxon>
        <taxon>Mermithoidea</taxon>
        <taxon>Mermithidae</taxon>
        <taxon>Romanomermis</taxon>
    </lineage>
</organism>
<evidence type="ECO:0000256" key="7">
    <source>
        <dbReference type="ARBA" id="ARBA00044830"/>
    </source>
</evidence>
<dbReference type="GO" id="GO:0005739">
    <property type="term" value="C:mitochondrion"/>
    <property type="evidence" value="ECO:0007669"/>
    <property type="project" value="TreeGrafter"/>
</dbReference>
<dbReference type="InterPro" id="IPR036663">
    <property type="entry name" value="Fumarylacetoacetase_C_sf"/>
</dbReference>
<evidence type="ECO:0000256" key="6">
    <source>
        <dbReference type="ARBA" id="ARBA00042340"/>
    </source>
</evidence>
<dbReference type="EC" id="4.1.1.112" evidence="2"/>
<dbReference type="SUPFAM" id="SSF56529">
    <property type="entry name" value="FAH"/>
    <property type="match status" value="1"/>
</dbReference>
<evidence type="ECO:0000313" key="17">
    <source>
        <dbReference type="WBParaSite" id="nRc.2.0.1.t23084-RA"/>
    </source>
</evidence>
<dbReference type="PANTHER" id="PTHR11820:SF7">
    <property type="entry name" value="ACYLPYRUVASE FAHD1, MITOCHONDRIAL"/>
    <property type="match status" value="1"/>
</dbReference>
<comment type="catalytic activity">
    <reaction evidence="11">
        <text>a 3-acylpyruvate + H2O = a carboxylate + pyruvate + H(+)</text>
        <dbReference type="Rhea" id="RHEA:19009"/>
        <dbReference type="ChEBI" id="CHEBI:15361"/>
        <dbReference type="ChEBI" id="CHEBI:15377"/>
        <dbReference type="ChEBI" id="CHEBI:15378"/>
        <dbReference type="ChEBI" id="CHEBI:29067"/>
        <dbReference type="ChEBI" id="CHEBI:57278"/>
        <dbReference type="EC" id="3.7.1.5"/>
    </reaction>
</comment>
<evidence type="ECO:0000256" key="8">
    <source>
        <dbReference type="ARBA" id="ARBA00044911"/>
    </source>
</evidence>
<evidence type="ECO:0000256" key="9">
    <source>
        <dbReference type="ARBA" id="ARBA00044973"/>
    </source>
</evidence>
<dbReference type="WBParaSite" id="nRc.2.0.1.t23084-RA">
    <property type="protein sequence ID" value="nRc.2.0.1.t23084-RA"/>
    <property type="gene ID" value="nRc.2.0.1.g23084"/>
</dbReference>
<dbReference type="GO" id="GO:0050163">
    <property type="term" value="F:oxaloacetate tautomerase activity"/>
    <property type="evidence" value="ECO:0007669"/>
    <property type="project" value="UniProtKB-EC"/>
</dbReference>
<evidence type="ECO:0000256" key="3">
    <source>
        <dbReference type="ARBA" id="ARBA00022723"/>
    </source>
</evidence>
<keyword evidence="16" id="KW-1185">Reference proteome</keyword>
<protein>
    <recommendedName>
        <fullName evidence="10">Oxaloacetate tautomerase FAHD1, mitochondrial</fullName>
        <ecNumber evidence="5">3.7.1.5</ecNumber>
        <ecNumber evidence="2">4.1.1.112</ecNumber>
        <ecNumber evidence="9">5.3.2.2</ecNumber>
    </recommendedName>
    <alternativeName>
        <fullName evidence="7">Acylpyruvase FAHD1</fullName>
    </alternativeName>
    <alternativeName>
        <fullName evidence="6">Fumarylacetoacetate hydrolase domain-containing protein 1</fullName>
    </alternativeName>
    <alternativeName>
        <fullName evidence="4">Oxaloacetate decarboxylase</fullName>
    </alternativeName>
</protein>
<evidence type="ECO:0000256" key="4">
    <source>
        <dbReference type="ARBA" id="ARBA00032305"/>
    </source>
</evidence>
<proteinExistence type="inferred from homology"/>
<comment type="catalytic activity">
    <reaction evidence="13">
        <text>oxaloacetate + H(+) = pyruvate + CO2</text>
        <dbReference type="Rhea" id="RHEA:15641"/>
        <dbReference type="ChEBI" id="CHEBI:15361"/>
        <dbReference type="ChEBI" id="CHEBI:15378"/>
        <dbReference type="ChEBI" id="CHEBI:16452"/>
        <dbReference type="ChEBI" id="CHEBI:16526"/>
        <dbReference type="EC" id="4.1.1.112"/>
    </reaction>
</comment>
<evidence type="ECO:0000256" key="1">
    <source>
        <dbReference type="ARBA" id="ARBA00010211"/>
    </source>
</evidence>
<dbReference type="PANTHER" id="PTHR11820">
    <property type="entry name" value="ACYLPYRUVASE"/>
    <property type="match status" value="1"/>
</dbReference>
<dbReference type="Pfam" id="PF01557">
    <property type="entry name" value="FAA_hydrolase"/>
    <property type="match status" value="1"/>
</dbReference>
<dbReference type="EC" id="3.7.1.5" evidence="5"/>
<comment type="similarity">
    <text evidence="1">Belongs to the FAH family.</text>
</comment>
<evidence type="ECO:0000313" key="16">
    <source>
        <dbReference type="Proteomes" id="UP000887565"/>
    </source>
</evidence>
<sequence length="216" mass="23860">MFAVFQLNKRDKSEKLLTKIVGKKEHAAELGNAIPTKPLLFSKPVSSYISEGETIKIPEGCTNLQHEIELGLVIGKRAQKISKTNAMDYVAGYALALDMTARDFQELAKKQGNPWLLAKGFDTSCPVSDFIDKSRIADPYDLTLWCKVNGLLKQKGSTSQMIFDFPTILFYITKFITLEPGDLVLTGTPSGVSTVKSGDEITCGIENIVEMKFTIE</sequence>
<dbReference type="Proteomes" id="UP000887565">
    <property type="component" value="Unplaced"/>
</dbReference>
<name>A0A915J9D3_ROMCU</name>
<evidence type="ECO:0000256" key="2">
    <source>
        <dbReference type="ARBA" id="ARBA00012947"/>
    </source>
</evidence>
<dbReference type="FunFam" id="3.90.850.10:FF:000003">
    <property type="entry name" value="Fumarylacetoacetate hydrolase domain-containing 1"/>
    <property type="match status" value="1"/>
</dbReference>
<evidence type="ECO:0000256" key="12">
    <source>
        <dbReference type="ARBA" id="ARBA00047963"/>
    </source>
</evidence>
<dbReference type="AlphaFoldDB" id="A0A915J9D3"/>